<comment type="caution">
    <text evidence="1">The sequence shown here is derived from an EMBL/GenBank/DDBJ whole genome shotgun (WGS) entry which is preliminary data.</text>
</comment>
<evidence type="ECO:0000313" key="1">
    <source>
        <dbReference type="EMBL" id="KAH0536547.1"/>
    </source>
</evidence>
<accession>A0A9P8L075</accession>
<dbReference type="AlphaFoldDB" id="A0A9P8L075"/>
<name>A0A9P8L075_9PEZI</name>
<dbReference type="PROSITE" id="PS00626">
    <property type="entry name" value="RCC1_2"/>
    <property type="match status" value="1"/>
</dbReference>
<proteinExistence type="predicted"/>
<dbReference type="InterPro" id="IPR009091">
    <property type="entry name" value="RCC1/BLIP-II"/>
</dbReference>
<reference evidence="1" key="1">
    <citation type="submission" date="2021-03" db="EMBL/GenBank/DDBJ databases">
        <title>Comparative genomics and phylogenomic investigation of the class Geoglossomycetes provide insights into ecological specialization and systematics.</title>
        <authorList>
            <person name="Melie T."/>
            <person name="Pirro S."/>
            <person name="Miller A.N."/>
            <person name="Quandt A."/>
        </authorList>
    </citation>
    <scope>NUCLEOTIDE SEQUENCE</scope>
    <source>
        <strain evidence="1">CAQ_001_2017</strain>
    </source>
</reference>
<dbReference type="EMBL" id="JAGHQM010004271">
    <property type="protein sequence ID" value="KAH0536547.1"/>
    <property type="molecule type" value="Genomic_DNA"/>
</dbReference>
<dbReference type="SUPFAM" id="SSF50985">
    <property type="entry name" value="RCC1/BLIP-II"/>
    <property type="match status" value="1"/>
</dbReference>
<feature type="non-terminal residue" evidence="1">
    <location>
        <position position="80"/>
    </location>
</feature>
<gene>
    <name evidence="1" type="ORF">GP486_008874</name>
</gene>
<organism evidence="1 2">
    <name type="scientific">Trichoglossum hirsutum</name>
    <dbReference type="NCBI Taxonomy" id="265104"/>
    <lineage>
        <taxon>Eukaryota</taxon>
        <taxon>Fungi</taxon>
        <taxon>Dikarya</taxon>
        <taxon>Ascomycota</taxon>
        <taxon>Pezizomycotina</taxon>
        <taxon>Geoglossomycetes</taxon>
        <taxon>Geoglossales</taxon>
        <taxon>Geoglossaceae</taxon>
        <taxon>Trichoglossum</taxon>
    </lineage>
</organism>
<dbReference type="Pfam" id="PF13540">
    <property type="entry name" value="RCC1_2"/>
    <property type="match status" value="1"/>
</dbReference>
<evidence type="ECO:0000313" key="2">
    <source>
        <dbReference type="Proteomes" id="UP000750711"/>
    </source>
</evidence>
<dbReference type="Gene3D" id="2.130.10.30">
    <property type="entry name" value="Regulator of chromosome condensation 1/beta-lactamase-inhibitor protein II"/>
    <property type="match status" value="1"/>
</dbReference>
<sequence length="80" mass="8523">MARVEGCEAVALARVGAATTMTEEEEEEEEEESRLDILDAATGDRHIAALRRDGRVFAAGEGTNGQLGTGAAVEFAEEWV</sequence>
<dbReference type="InterPro" id="IPR000408">
    <property type="entry name" value="Reg_chr_condens"/>
</dbReference>
<keyword evidence="2" id="KW-1185">Reference proteome</keyword>
<protein>
    <submittedName>
        <fullName evidence="1">Uncharacterized protein</fullName>
    </submittedName>
</protein>
<dbReference type="Proteomes" id="UP000750711">
    <property type="component" value="Unassembled WGS sequence"/>
</dbReference>